<dbReference type="AlphaFoldDB" id="C9Z624"/>
<keyword evidence="1" id="KW-0812">Transmembrane</keyword>
<evidence type="ECO:0000256" key="1">
    <source>
        <dbReference type="SAM" id="Phobius"/>
    </source>
</evidence>
<feature type="transmembrane region" description="Helical" evidence="1">
    <location>
        <begin position="198"/>
        <end position="222"/>
    </location>
</feature>
<feature type="transmembrane region" description="Helical" evidence="1">
    <location>
        <begin position="101"/>
        <end position="122"/>
    </location>
</feature>
<evidence type="ECO:0000313" key="3">
    <source>
        <dbReference type="Proteomes" id="UP000001444"/>
    </source>
</evidence>
<feature type="transmembrane region" description="Helical" evidence="1">
    <location>
        <begin position="753"/>
        <end position="774"/>
    </location>
</feature>
<name>C9Z624_STRSW</name>
<feature type="transmembrane region" description="Helical" evidence="1">
    <location>
        <begin position="628"/>
        <end position="645"/>
    </location>
</feature>
<dbReference type="KEGG" id="scb:SCAB_74691"/>
<feature type="transmembrane region" description="Helical" evidence="1">
    <location>
        <begin position="652"/>
        <end position="670"/>
    </location>
</feature>
<feature type="transmembrane region" description="Helical" evidence="1">
    <location>
        <begin position="705"/>
        <end position="723"/>
    </location>
</feature>
<reference evidence="2 3" key="1">
    <citation type="journal article" date="2010" name="Mol. Plant Microbe Interact.">
        <title>Streptomyces scabies 87-22 contains a coronafacic acid-like biosynthetic cluster that contributes to plant-microbe interactions.</title>
        <authorList>
            <person name="Bignell D.R."/>
            <person name="Seipke R.F."/>
            <person name="Huguet-Tapia J.C."/>
            <person name="Chambers A.H."/>
            <person name="Parry R.J."/>
            <person name="Loria R."/>
        </authorList>
    </citation>
    <scope>NUCLEOTIDE SEQUENCE [LARGE SCALE GENOMIC DNA]</scope>
    <source>
        <strain evidence="2 3">87.22</strain>
    </source>
</reference>
<accession>C9Z624</accession>
<feature type="transmembrane region" description="Helical" evidence="1">
    <location>
        <begin position="421"/>
        <end position="439"/>
    </location>
</feature>
<dbReference type="STRING" id="680198.SCAB_74691"/>
<gene>
    <name evidence="2" type="ordered locus">SCAB_74691</name>
</gene>
<feature type="transmembrane region" description="Helical" evidence="1">
    <location>
        <begin position="729"/>
        <end position="746"/>
    </location>
</feature>
<feature type="transmembrane region" description="Helical" evidence="1">
    <location>
        <begin position="283"/>
        <end position="304"/>
    </location>
</feature>
<organism evidence="2 3">
    <name type="scientific">Streptomyces scabiei (strain 87.22)</name>
    <dbReference type="NCBI Taxonomy" id="680198"/>
    <lineage>
        <taxon>Bacteria</taxon>
        <taxon>Bacillati</taxon>
        <taxon>Actinomycetota</taxon>
        <taxon>Actinomycetes</taxon>
        <taxon>Kitasatosporales</taxon>
        <taxon>Streptomycetaceae</taxon>
        <taxon>Streptomyces</taxon>
    </lineage>
</organism>
<feature type="transmembrane region" description="Helical" evidence="1">
    <location>
        <begin position="74"/>
        <end position="95"/>
    </location>
</feature>
<dbReference type="Proteomes" id="UP000001444">
    <property type="component" value="Chromosome"/>
</dbReference>
<feature type="transmembrane region" description="Helical" evidence="1">
    <location>
        <begin position="311"/>
        <end position="334"/>
    </location>
</feature>
<keyword evidence="1" id="KW-0472">Membrane</keyword>
<feature type="transmembrane region" description="Helical" evidence="1">
    <location>
        <begin position="162"/>
        <end position="186"/>
    </location>
</feature>
<dbReference type="eggNOG" id="COG3087">
    <property type="taxonomic scope" value="Bacteria"/>
</dbReference>
<keyword evidence="3" id="KW-1185">Reference proteome</keyword>
<feature type="transmembrane region" description="Helical" evidence="1">
    <location>
        <begin position="134"/>
        <end position="150"/>
    </location>
</feature>
<feature type="transmembrane region" description="Helical" evidence="1">
    <location>
        <begin position="340"/>
        <end position="358"/>
    </location>
</feature>
<dbReference type="HOGENOM" id="CLU_315898_0_0_11"/>
<feature type="transmembrane region" description="Helical" evidence="1">
    <location>
        <begin position="473"/>
        <end position="492"/>
    </location>
</feature>
<proteinExistence type="predicted"/>
<dbReference type="InterPro" id="IPR058062">
    <property type="entry name" value="SCO7613_C"/>
</dbReference>
<keyword evidence="1" id="KW-1133">Transmembrane helix</keyword>
<dbReference type="EMBL" id="FN554889">
    <property type="protein sequence ID" value="CBG74451.1"/>
    <property type="molecule type" value="Genomic_DNA"/>
</dbReference>
<feature type="transmembrane region" description="Helical" evidence="1">
    <location>
        <begin position="676"/>
        <end position="693"/>
    </location>
</feature>
<feature type="transmembrane region" description="Helical" evidence="1">
    <location>
        <begin position="370"/>
        <end position="391"/>
    </location>
</feature>
<feature type="transmembrane region" description="Helical" evidence="1">
    <location>
        <begin position="448"/>
        <end position="467"/>
    </location>
</feature>
<evidence type="ECO:0000313" key="2">
    <source>
        <dbReference type="EMBL" id="CBG74451.1"/>
    </source>
</evidence>
<protein>
    <submittedName>
        <fullName evidence="2">Putative integral membrane protein</fullName>
    </submittedName>
</protein>
<feature type="transmembrane region" description="Helical" evidence="1">
    <location>
        <begin position="504"/>
        <end position="523"/>
    </location>
</feature>
<feature type="transmembrane region" description="Helical" evidence="1">
    <location>
        <begin position="780"/>
        <end position="800"/>
    </location>
</feature>
<feature type="transmembrane region" description="Helical" evidence="1">
    <location>
        <begin position="254"/>
        <end position="277"/>
    </location>
</feature>
<feature type="transmembrane region" description="Helical" evidence="1">
    <location>
        <begin position="228"/>
        <end position="247"/>
    </location>
</feature>
<sequence>MTPTTLRGMTHFPSPAEELRVLDAELRQLDARRAFLLARRAWLLNVLYAPTAAPTAPSVPPVRRPETTAPSVQNVLLILGGVLLTVAAIAFTLVSWGDMGIAGRALVLGAVTVAALGTPVPLLRRGLRSTAETVSGLGLALTVLDAYALHEVVFTGADGTGYAAAASAVLAVMWAAYGPVLGALVPRAADTDSAITRTVLGLPLPLALVAAQLPCVLWSFAMNADVETVTAVVLVTAAADTAIALRVSLKPVRIVAVVGAIGWGAWGVLAAGWLSWAAAGPGAAARAAALLALAAAIALTTAWLTPKPAPALGTAVAGGLLAVTGLGGIARAVLPDVWTVPGYLLCGIALLATVRTSAPEPVRRGLAHASAVVQALALATALPVVAIALLGPVSRLERIWSGAPEDARAAVTLDVPWPPNAATVPLMFAVVAGVLALTARTASWRTQALVSAFVLTWATALVLPAVLELPYTAGLVAHGLVCLATLAFAGLARSTETPRLRAPLPLTGALLALVTSLNLALQSLASEPVTLTVLAASTVLFAAAAWRTGLGPLTAPTSLVHATALACATGASVGWEPRHTALLVLTVPAVSALLAARLGDSPLTVPVEATGAAAGLLAIGLSATHPPLLALALALCGVIVTGTAVRPDRRRLGHAATALFVLAAWVRLAAWDVGSPEAYTLPVTVPALLVGHLRRRRDLAVSSWTAYGPGLAVTLVPSLVAAWGDTHWLRPLLLGTAALAVTLLGARHRLQAPLLLGGATLALVTLHELAPYLAQVVDALPRWAPPALAGLLLLTAGATYEQRLRDARRVRDLLGRLS</sequence>
<dbReference type="NCBIfam" id="NF047321">
    <property type="entry name" value="SCO7613_CTERM"/>
    <property type="match status" value="1"/>
</dbReference>